<dbReference type="PROSITE" id="PS50016">
    <property type="entry name" value="ZF_PHD_2"/>
    <property type="match status" value="1"/>
</dbReference>
<sequence>MASVRNQKHYIENKKQRYTAKNKRKDTLINKCHEFASLTGCSVFLKIVDNECKKSKIYATDDIYYEFTTTGIQPTRNEKRCHPSKETNALKEVPPFNGEMPPKPSPLKVRKETNVKVNPILPGQLKSLPIFYEETSSATGNTASVTIGDQETDSTGEADISEILGKLSQATDEQFARDILAHADEELPNLSTTSVENEFSTEKATPPPRGKTTLTQEQATTPKKDSITKSLEHSYSAVSSLTDDVNLTLADQENRELEEDDNMARCVYCEKFYKEDNSRRLWIGCDGPCASWMHKTCIPKHLRPGHMRKSEKWLCFDCKLDC</sequence>
<keyword evidence="8" id="KW-0539">Nucleus</keyword>
<dbReference type="PROSITE" id="PS50066">
    <property type="entry name" value="MADS_BOX_2"/>
    <property type="match status" value="1"/>
</dbReference>
<gene>
    <name evidence="11" type="ORF">CGI_10017284</name>
</gene>
<dbReference type="InterPro" id="IPR019787">
    <property type="entry name" value="Znf_PHD-finger"/>
</dbReference>
<keyword evidence="6" id="KW-0238">DNA-binding</keyword>
<keyword evidence="7" id="KW-0804">Transcription</keyword>
<dbReference type="HOGENOM" id="CLU_863970_0_0_1"/>
<dbReference type="SUPFAM" id="SSF55455">
    <property type="entry name" value="SRF-like"/>
    <property type="match status" value="1"/>
</dbReference>
<dbReference type="GO" id="GO:0005634">
    <property type="term" value="C:nucleus"/>
    <property type="evidence" value="ECO:0007669"/>
    <property type="project" value="UniProtKB-SubCell"/>
</dbReference>
<keyword evidence="3 9" id="KW-0863">Zinc-finger</keyword>
<dbReference type="AlphaFoldDB" id="K1RF97"/>
<dbReference type="InParanoid" id="K1RF97"/>
<reference evidence="11" key="1">
    <citation type="journal article" date="2012" name="Nature">
        <title>The oyster genome reveals stress adaptation and complexity of shell formation.</title>
        <authorList>
            <person name="Zhang G."/>
            <person name="Fang X."/>
            <person name="Guo X."/>
            <person name="Li L."/>
            <person name="Luo R."/>
            <person name="Xu F."/>
            <person name="Yang P."/>
            <person name="Zhang L."/>
            <person name="Wang X."/>
            <person name="Qi H."/>
            <person name="Xiong Z."/>
            <person name="Que H."/>
            <person name="Xie Y."/>
            <person name="Holland P.W."/>
            <person name="Paps J."/>
            <person name="Zhu Y."/>
            <person name="Wu F."/>
            <person name="Chen Y."/>
            <person name="Wang J."/>
            <person name="Peng C."/>
            <person name="Meng J."/>
            <person name="Yang L."/>
            <person name="Liu J."/>
            <person name="Wen B."/>
            <person name="Zhang N."/>
            <person name="Huang Z."/>
            <person name="Zhu Q."/>
            <person name="Feng Y."/>
            <person name="Mount A."/>
            <person name="Hedgecock D."/>
            <person name="Xu Z."/>
            <person name="Liu Y."/>
            <person name="Domazet-Loso T."/>
            <person name="Du Y."/>
            <person name="Sun X."/>
            <person name="Zhang S."/>
            <person name="Liu B."/>
            <person name="Cheng P."/>
            <person name="Jiang X."/>
            <person name="Li J."/>
            <person name="Fan D."/>
            <person name="Wang W."/>
            <person name="Fu W."/>
            <person name="Wang T."/>
            <person name="Wang B."/>
            <person name="Zhang J."/>
            <person name="Peng Z."/>
            <person name="Li Y."/>
            <person name="Li N."/>
            <person name="Wang J."/>
            <person name="Chen M."/>
            <person name="He Y."/>
            <person name="Tan F."/>
            <person name="Song X."/>
            <person name="Zheng Q."/>
            <person name="Huang R."/>
            <person name="Yang H."/>
            <person name="Du X."/>
            <person name="Chen L."/>
            <person name="Yang M."/>
            <person name="Gaffney P.M."/>
            <person name="Wang S."/>
            <person name="Luo L."/>
            <person name="She Z."/>
            <person name="Ming Y."/>
            <person name="Huang W."/>
            <person name="Zhang S."/>
            <person name="Huang B."/>
            <person name="Zhang Y."/>
            <person name="Qu T."/>
            <person name="Ni P."/>
            <person name="Miao G."/>
            <person name="Wang J."/>
            <person name="Wang Q."/>
            <person name="Steinberg C.E."/>
            <person name="Wang H."/>
            <person name="Li N."/>
            <person name="Qian L."/>
            <person name="Zhang G."/>
            <person name="Li Y."/>
            <person name="Yang H."/>
            <person name="Liu X."/>
            <person name="Wang J."/>
            <person name="Yin Y."/>
            <person name="Wang J."/>
        </authorList>
    </citation>
    <scope>NUCLEOTIDE SEQUENCE [LARGE SCALE GENOMIC DNA]</scope>
    <source>
        <strain evidence="11">05x7-T-G4-1.051#20</strain>
    </source>
</reference>
<evidence type="ECO:0000256" key="1">
    <source>
        <dbReference type="ARBA" id="ARBA00004123"/>
    </source>
</evidence>
<dbReference type="InterPro" id="IPR011011">
    <property type="entry name" value="Znf_FYVE_PHD"/>
</dbReference>
<dbReference type="Gene3D" id="3.30.40.10">
    <property type="entry name" value="Zinc/RING finger domain, C3HC4 (zinc finger)"/>
    <property type="match status" value="1"/>
</dbReference>
<evidence type="ECO:0000256" key="7">
    <source>
        <dbReference type="ARBA" id="ARBA00023163"/>
    </source>
</evidence>
<dbReference type="Pfam" id="PF00319">
    <property type="entry name" value="SRF-TF"/>
    <property type="match status" value="1"/>
</dbReference>
<feature type="region of interest" description="Disordered" evidence="10">
    <location>
        <begin position="89"/>
        <end position="108"/>
    </location>
</feature>
<dbReference type="GO" id="GO:0003677">
    <property type="term" value="F:DNA binding"/>
    <property type="evidence" value="ECO:0007669"/>
    <property type="project" value="UniProtKB-KW"/>
</dbReference>
<dbReference type="InterPro" id="IPR036879">
    <property type="entry name" value="TF_MADSbox_sf"/>
</dbReference>
<protein>
    <submittedName>
        <fullName evidence="11">Uncharacterized protein</fullName>
    </submittedName>
</protein>
<dbReference type="EMBL" id="JH816946">
    <property type="protein sequence ID" value="EKC42399.1"/>
    <property type="molecule type" value="Genomic_DNA"/>
</dbReference>
<comment type="subcellular location">
    <subcellularLocation>
        <location evidence="1">Nucleus</location>
    </subcellularLocation>
</comment>
<evidence type="ECO:0000256" key="3">
    <source>
        <dbReference type="ARBA" id="ARBA00022771"/>
    </source>
</evidence>
<name>K1RF97_MAGGI</name>
<dbReference type="InterPro" id="IPR002100">
    <property type="entry name" value="TF_MADSbox"/>
</dbReference>
<evidence type="ECO:0000256" key="9">
    <source>
        <dbReference type="PROSITE-ProRule" id="PRU00146"/>
    </source>
</evidence>
<dbReference type="GO" id="GO:0008270">
    <property type="term" value="F:zinc ion binding"/>
    <property type="evidence" value="ECO:0007669"/>
    <property type="project" value="UniProtKB-KW"/>
</dbReference>
<feature type="region of interest" description="Disordered" evidence="10">
    <location>
        <begin position="187"/>
        <end position="228"/>
    </location>
</feature>
<keyword evidence="4" id="KW-0862">Zinc</keyword>
<evidence type="ECO:0000256" key="8">
    <source>
        <dbReference type="ARBA" id="ARBA00023242"/>
    </source>
</evidence>
<dbReference type="SUPFAM" id="SSF57903">
    <property type="entry name" value="FYVE/PHD zinc finger"/>
    <property type="match status" value="1"/>
</dbReference>
<dbReference type="SMART" id="SM00432">
    <property type="entry name" value="MADS"/>
    <property type="match status" value="1"/>
</dbReference>
<feature type="compositionally biased region" description="Polar residues" evidence="10">
    <location>
        <begin position="189"/>
        <end position="198"/>
    </location>
</feature>
<organism evidence="11">
    <name type="scientific">Magallana gigas</name>
    <name type="common">Pacific oyster</name>
    <name type="synonym">Crassostrea gigas</name>
    <dbReference type="NCBI Taxonomy" id="29159"/>
    <lineage>
        <taxon>Eukaryota</taxon>
        <taxon>Metazoa</taxon>
        <taxon>Spiralia</taxon>
        <taxon>Lophotrochozoa</taxon>
        <taxon>Mollusca</taxon>
        <taxon>Bivalvia</taxon>
        <taxon>Autobranchia</taxon>
        <taxon>Pteriomorphia</taxon>
        <taxon>Ostreida</taxon>
        <taxon>Ostreoidea</taxon>
        <taxon>Ostreidae</taxon>
        <taxon>Magallana</taxon>
    </lineage>
</organism>
<keyword evidence="5" id="KW-0805">Transcription regulation</keyword>
<evidence type="ECO:0000256" key="6">
    <source>
        <dbReference type="ARBA" id="ARBA00023125"/>
    </source>
</evidence>
<evidence type="ECO:0000256" key="2">
    <source>
        <dbReference type="ARBA" id="ARBA00022723"/>
    </source>
</evidence>
<evidence type="ECO:0000256" key="10">
    <source>
        <dbReference type="SAM" id="MobiDB-lite"/>
    </source>
</evidence>
<evidence type="ECO:0000313" key="11">
    <source>
        <dbReference type="EMBL" id="EKC42399.1"/>
    </source>
</evidence>
<feature type="compositionally biased region" description="Polar residues" evidence="10">
    <location>
        <begin position="212"/>
        <end position="221"/>
    </location>
</feature>
<evidence type="ECO:0000256" key="5">
    <source>
        <dbReference type="ARBA" id="ARBA00023015"/>
    </source>
</evidence>
<keyword evidence="2" id="KW-0479">Metal-binding</keyword>
<dbReference type="GO" id="GO:0046983">
    <property type="term" value="F:protein dimerization activity"/>
    <property type="evidence" value="ECO:0007669"/>
    <property type="project" value="InterPro"/>
</dbReference>
<evidence type="ECO:0000256" key="4">
    <source>
        <dbReference type="ARBA" id="ARBA00022833"/>
    </source>
</evidence>
<accession>K1RF97</accession>
<proteinExistence type="predicted"/>
<dbReference type="InterPro" id="IPR013083">
    <property type="entry name" value="Znf_RING/FYVE/PHD"/>
</dbReference>